<feature type="compositionally biased region" description="Basic and acidic residues" evidence="2">
    <location>
        <begin position="315"/>
        <end position="324"/>
    </location>
</feature>
<feature type="region of interest" description="Disordered" evidence="2">
    <location>
        <begin position="308"/>
        <end position="330"/>
    </location>
</feature>
<feature type="compositionally biased region" description="Basic residues" evidence="2">
    <location>
        <begin position="513"/>
        <end position="522"/>
    </location>
</feature>
<sequence>MAPPEKPSLHKLHEGEETSKKKRVRRRRRKHVITDSSTSQEEGDRYRVIKSVSDFSLPKVREYAYGGEEPMGSELYVTIAEKEKRRAIAEKEKFRKRLTLEALGEERRLRNKARKDRMIAKKLINMQKEVSAEQKKIEEKKESLKKENVELIRNWKTKQENSSSEYTEDSNENNDNKDGIKVTTVDVKLAPKNKEEEKRRRNAERRRRRRLRKTEIKKAALQTDQKPNAFIKRPEFDKTEDHIFLEEGSKKYQPLSLGIRAKMYKEYEQKKEKMNMAIDRFCEKLKTQDGRPIRMILIDDSKCLKSNSNVNCTAPKEKEKESKYQKKPASKSINIPFQNEGENWEDRLKRRIREDRVELDKVLIELKQKVEEKNYQKKLIKEEKKVRKEKLKDRKLMIKLLKERIKEESRSTDFYGRRNLLLTMKEQQVVDKPIETKLLLSGSKYILNNNPVKDMLVRLISRSNRQEKEDMVIPSKEDQDREDIVQDKELEELGDQLEEKCFRKISKEKKRKEGKINKKKLKCSSASGQESNPTKAELALMNGSPTERAKSDSKTLWLNTKLLRKKERRGETEEANSEKRKHINDKIVDLWKDMIKRHSNKNSDNHSINSKLPDYEAEGDRNSSDGMEEINLTNSLDTIENEVYNSTKPLKEIKENKFKRKLKLPPLKLRRDLKFLRHTSLNPLSI</sequence>
<feature type="coiled-coil region" evidence="1">
    <location>
        <begin position="349"/>
        <end position="383"/>
    </location>
</feature>
<protein>
    <submittedName>
        <fullName evidence="3">Uncharacterized protein</fullName>
    </submittedName>
</protein>
<feature type="compositionally biased region" description="Basic and acidic residues" evidence="2">
    <location>
        <begin position="7"/>
        <end position="19"/>
    </location>
</feature>
<feature type="region of interest" description="Disordered" evidence="2">
    <location>
        <begin position="513"/>
        <end position="553"/>
    </location>
</feature>
<evidence type="ECO:0000313" key="4">
    <source>
        <dbReference type="Proteomes" id="UP000494040"/>
    </source>
</evidence>
<proteinExistence type="predicted"/>
<dbReference type="AlphaFoldDB" id="A0A8I6RFK8"/>
<feature type="region of interest" description="Disordered" evidence="2">
    <location>
        <begin position="1"/>
        <end position="44"/>
    </location>
</feature>
<feature type="compositionally biased region" description="Basic residues" evidence="2">
    <location>
        <begin position="200"/>
        <end position="212"/>
    </location>
</feature>
<accession>A0A8I6RFK8</accession>
<feature type="region of interest" description="Disordered" evidence="2">
    <location>
        <begin position="599"/>
        <end position="628"/>
    </location>
</feature>
<dbReference type="RefSeq" id="XP_014243924.1">
    <property type="nucleotide sequence ID" value="XM_014388438.1"/>
</dbReference>
<feature type="compositionally biased region" description="Polar residues" evidence="2">
    <location>
        <begin position="524"/>
        <end position="534"/>
    </location>
</feature>
<dbReference type="Proteomes" id="UP000494040">
    <property type="component" value="Unassembled WGS sequence"/>
</dbReference>
<name>A0A8I6RFK8_CIMLE</name>
<keyword evidence="1" id="KW-0175">Coiled coil</keyword>
<reference evidence="3" key="1">
    <citation type="submission" date="2022-01" db="UniProtKB">
        <authorList>
            <consortium name="EnsemblMetazoa"/>
        </authorList>
    </citation>
    <scope>IDENTIFICATION</scope>
</reference>
<feature type="compositionally biased region" description="Basic residues" evidence="2">
    <location>
        <begin position="20"/>
        <end position="31"/>
    </location>
</feature>
<dbReference type="GeneID" id="106663538"/>
<evidence type="ECO:0000256" key="1">
    <source>
        <dbReference type="SAM" id="Coils"/>
    </source>
</evidence>
<dbReference type="EnsemblMetazoa" id="XM_014388438.1">
    <property type="protein sequence ID" value="XP_014243924.1"/>
    <property type="gene ID" value="LOC106663538"/>
</dbReference>
<evidence type="ECO:0000256" key="2">
    <source>
        <dbReference type="SAM" id="MobiDB-lite"/>
    </source>
</evidence>
<keyword evidence="4" id="KW-1185">Reference proteome</keyword>
<dbReference type="KEGG" id="clec:106663538"/>
<organism evidence="3 4">
    <name type="scientific">Cimex lectularius</name>
    <name type="common">Bed bug</name>
    <name type="synonym">Acanthia lectularia</name>
    <dbReference type="NCBI Taxonomy" id="79782"/>
    <lineage>
        <taxon>Eukaryota</taxon>
        <taxon>Metazoa</taxon>
        <taxon>Ecdysozoa</taxon>
        <taxon>Arthropoda</taxon>
        <taxon>Hexapoda</taxon>
        <taxon>Insecta</taxon>
        <taxon>Pterygota</taxon>
        <taxon>Neoptera</taxon>
        <taxon>Paraneoptera</taxon>
        <taxon>Hemiptera</taxon>
        <taxon>Heteroptera</taxon>
        <taxon>Panheteroptera</taxon>
        <taxon>Cimicomorpha</taxon>
        <taxon>Cimicidae</taxon>
        <taxon>Cimex</taxon>
    </lineage>
</organism>
<evidence type="ECO:0000313" key="3">
    <source>
        <dbReference type="EnsemblMetazoa" id="XP_014243924.1"/>
    </source>
</evidence>
<feature type="region of interest" description="Disordered" evidence="2">
    <location>
        <begin position="151"/>
        <end position="215"/>
    </location>
</feature>